<evidence type="ECO:0000313" key="5">
    <source>
        <dbReference type="Proteomes" id="UP000756387"/>
    </source>
</evidence>
<keyword evidence="5" id="KW-1185">Reference proteome</keyword>
<dbReference type="Pfam" id="PF00583">
    <property type="entry name" value="Acetyltransf_1"/>
    <property type="match status" value="1"/>
</dbReference>
<dbReference type="CDD" id="cd04301">
    <property type="entry name" value="NAT_SF"/>
    <property type="match status" value="1"/>
</dbReference>
<reference evidence="4 5" key="1">
    <citation type="submission" date="2020-10" db="EMBL/GenBank/DDBJ databases">
        <title>Nocardioides sp. isolated from sludge.</title>
        <authorList>
            <person name="Zhang X."/>
        </authorList>
    </citation>
    <scope>NUCLEOTIDE SEQUENCE [LARGE SCALE GENOMIC DNA]</scope>
    <source>
        <strain evidence="4 5">Y6</strain>
    </source>
</reference>
<evidence type="ECO:0000313" key="4">
    <source>
        <dbReference type="EMBL" id="MBE7325375.1"/>
    </source>
</evidence>
<feature type="domain" description="N-acetyltransferase" evidence="3">
    <location>
        <begin position="10"/>
        <end position="164"/>
    </location>
</feature>
<dbReference type="Proteomes" id="UP000756387">
    <property type="component" value="Unassembled WGS sequence"/>
</dbReference>
<evidence type="ECO:0000256" key="2">
    <source>
        <dbReference type="ARBA" id="ARBA00023315"/>
    </source>
</evidence>
<organism evidence="4 5">
    <name type="scientific">Nocardioides malaquae</name>
    <dbReference type="NCBI Taxonomy" id="2773426"/>
    <lineage>
        <taxon>Bacteria</taxon>
        <taxon>Bacillati</taxon>
        <taxon>Actinomycetota</taxon>
        <taxon>Actinomycetes</taxon>
        <taxon>Propionibacteriales</taxon>
        <taxon>Nocardioidaceae</taxon>
        <taxon>Nocardioides</taxon>
    </lineage>
</organism>
<keyword evidence="2" id="KW-0012">Acyltransferase</keyword>
<dbReference type="PANTHER" id="PTHR43877">
    <property type="entry name" value="AMINOALKYLPHOSPHONATE N-ACETYLTRANSFERASE-RELATED-RELATED"/>
    <property type="match status" value="1"/>
</dbReference>
<dbReference type="PROSITE" id="PS51186">
    <property type="entry name" value="GNAT"/>
    <property type="match status" value="1"/>
</dbReference>
<dbReference type="RefSeq" id="WP_193638697.1">
    <property type="nucleotide sequence ID" value="NZ_JADCSA010000011.1"/>
</dbReference>
<dbReference type="Gene3D" id="3.40.630.30">
    <property type="match status" value="1"/>
</dbReference>
<dbReference type="InterPro" id="IPR016181">
    <property type="entry name" value="Acyl_CoA_acyltransferase"/>
</dbReference>
<sequence>MTPVTPGWRIERRTLAHPDAAHLVERVQDEYAVLYGDPDSAPMEDDEFVGGRGAFLVGYLDETPVATAAWRWHAVPEGVRAGPAVELKRMYVVPELRRRGLARAMLAAVEADARAAGAAASVLETGLRQPEAIALYLSEGYREVPGFGHYQWSPLARCYAKEFV</sequence>
<keyword evidence="1" id="KW-0808">Transferase</keyword>
<proteinExistence type="predicted"/>
<dbReference type="InterPro" id="IPR000182">
    <property type="entry name" value="GNAT_dom"/>
</dbReference>
<comment type="caution">
    <text evidence="4">The sequence shown here is derived from an EMBL/GenBank/DDBJ whole genome shotgun (WGS) entry which is preliminary data.</text>
</comment>
<evidence type="ECO:0000259" key="3">
    <source>
        <dbReference type="PROSITE" id="PS51186"/>
    </source>
</evidence>
<dbReference type="EMBL" id="JADCSA010000011">
    <property type="protein sequence ID" value="MBE7325375.1"/>
    <property type="molecule type" value="Genomic_DNA"/>
</dbReference>
<dbReference type="PANTHER" id="PTHR43877:SF2">
    <property type="entry name" value="AMINOALKYLPHOSPHONATE N-ACETYLTRANSFERASE-RELATED"/>
    <property type="match status" value="1"/>
</dbReference>
<evidence type="ECO:0000256" key="1">
    <source>
        <dbReference type="ARBA" id="ARBA00022679"/>
    </source>
</evidence>
<name>A0ABR9RUV8_9ACTN</name>
<gene>
    <name evidence="4" type="ORF">IEQ44_11990</name>
</gene>
<dbReference type="SUPFAM" id="SSF55729">
    <property type="entry name" value="Acyl-CoA N-acyltransferases (Nat)"/>
    <property type="match status" value="1"/>
</dbReference>
<protein>
    <submittedName>
        <fullName evidence="4">GNAT family N-acetyltransferase</fullName>
    </submittedName>
</protein>
<dbReference type="InterPro" id="IPR050832">
    <property type="entry name" value="Bact_Acetyltransf"/>
</dbReference>
<accession>A0ABR9RUV8</accession>